<dbReference type="InterPro" id="IPR006433">
    <property type="entry name" value="Prohead_protease"/>
</dbReference>
<reference evidence="6 7" key="1">
    <citation type="submission" date="2015-09" db="EMBL/GenBank/DDBJ databases">
        <title>Genome sequence of Acetobacterium wieringae DSM 1911.</title>
        <authorList>
            <person name="Poehlein A."/>
            <person name="Bengelsdorf F.R."/>
            <person name="Schiel-Bengelsdorf B."/>
            <person name="Duerre P."/>
            <person name="Daniel R."/>
        </authorList>
    </citation>
    <scope>NUCLEOTIDE SEQUENCE [LARGE SCALE GENOMIC DNA]</scope>
    <source>
        <strain evidence="6 7">DSM 1911</strain>
    </source>
</reference>
<gene>
    <name evidence="6" type="ORF">ACWI_33070</name>
</gene>
<feature type="domain" description="Prohead serine protease" evidence="5">
    <location>
        <begin position="15"/>
        <end position="176"/>
    </location>
</feature>
<dbReference type="GO" id="GO:0008233">
    <property type="term" value="F:peptidase activity"/>
    <property type="evidence" value="ECO:0007669"/>
    <property type="project" value="UniProtKB-KW"/>
</dbReference>
<sequence length="216" mass="24595">MSRDIRQSRDLVMEIEKREDDGTGDLFLEGYFAIFNSNYELWPGATESIAPGAFTECISGDVRALYNHDTNLVLGRTGAGTLELREDSHGLWGKIKINRNDTDAMNAHTRIMRGDVTQCSFGFDIEAEEFRDNGDGTCHWTITKVNPLYEISPCVFPAYKETTVSARKEDFENIKKRQHEAWQQQMKSKIKEVSNGFKSIDEEKRTDRKAKATRGA</sequence>
<comment type="caution">
    <text evidence="6">The sequence shown here is derived from an EMBL/GenBank/DDBJ whole genome shotgun (WGS) entry which is preliminary data.</text>
</comment>
<dbReference type="EMBL" id="LKEU01000043">
    <property type="protein sequence ID" value="OFV69263.1"/>
    <property type="molecule type" value="Genomic_DNA"/>
</dbReference>
<evidence type="ECO:0000313" key="7">
    <source>
        <dbReference type="Proteomes" id="UP000176244"/>
    </source>
</evidence>
<dbReference type="NCBIfam" id="TIGR01543">
    <property type="entry name" value="proheadase_HK97"/>
    <property type="match status" value="1"/>
</dbReference>
<dbReference type="Proteomes" id="UP000176244">
    <property type="component" value="Unassembled WGS sequence"/>
</dbReference>
<evidence type="ECO:0000256" key="3">
    <source>
        <dbReference type="ARBA" id="ARBA00022801"/>
    </source>
</evidence>
<evidence type="ECO:0000313" key="6">
    <source>
        <dbReference type="EMBL" id="OFV69263.1"/>
    </source>
</evidence>
<dbReference type="STRING" id="52694.ACWI_33070"/>
<keyword evidence="2 6" id="KW-0645">Protease</keyword>
<accession>A0A1F2PDD9</accession>
<feature type="region of interest" description="Disordered" evidence="4">
    <location>
        <begin position="194"/>
        <end position="216"/>
    </location>
</feature>
<evidence type="ECO:0000256" key="2">
    <source>
        <dbReference type="ARBA" id="ARBA00022670"/>
    </source>
</evidence>
<evidence type="ECO:0000259" key="5">
    <source>
        <dbReference type="Pfam" id="PF04586"/>
    </source>
</evidence>
<proteinExistence type="predicted"/>
<dbReference type="GO" id="GO:0006508">
    <property type="term" value="P:proteolysis"/>
    <property type="evidence" value="ECO:0007669"/>
    <property type="project" value="UniProtKB-KW"/>
</dbReference>
<organism evidence="6 7">
    <name type="scientific">Acetobacterium wieringae</name>
    <dbReference type="NCBI Taxonomy" id="52694"/>
    <lineage>
        <taxon>Bacteria</taxon>
        <taxon>Bacillati</taxon>
        <taxon>Bacillota</taxon>
        <taxon>Clostridia</taxon>
        <taxon>Eubacteriales</taxon>
        <taxon>Eubacteriaceae</taxon>
        <taxon>Acetobacterium</taxon>
    </lineage>
</organism>
<dbReference type="RefSeq" id="WP_070372559.1">
    <property type="nucleotide sequence ID" value="NZ_LKEU01000043.1"/>
</dbReference>
<dbReference type="OrthoDB" id="64791at2"/>
<evidence type="ECO:0000256" key="1">
    <source>
        <dbReference type="ARBA" id="ARBA00022612"/>
    </source>
</evidence>
<name>A0A1F2PDD9_9FIRM</name>
<keyword evidence="1" id="KW-1188">Viral release from host cell</keyword>
<evidence type="ECO:0000256" key="4">
    <source>
        <dbReference type="SAM" id="MobiDB-lite"/>
    </source>
</evidence>
<feature type="compositionally biased region" description="Basic and acidic residues" evidence="4">
    <location>
        <begin position="199"/>
        <end position="210"/>
    </location>
</feature>
<dbReference type="InterPro" id="IPR054613">
    <property type="entry name" value="Peptidase_S78_dom"/>
</dbReference>
<dbReference type="Pfam" id="PF04586">
    <property type="entry name" value="Peptidase_S78"/>
    <property type="match status" value="1"/>
</dbReference>
<dbReference type="AlphaFoldDB" id="A0A1F2PDD9"/>
<protein>
    <submittedName>
        <fullName evidence="6">Caudovirus prohead protease</fullName>
    </submittedName>
</protein>
<keyword evidence="3" id="KW-0378">Hydrolase</keyword>